<protein>
    <submittedName>
        <fullName evidence="3">Bis-ABC ATPase YheS</fullName>
    </submittedName>
</protein>
<dbReference type="GO" id="GO:0005524">
    <property type="term" value="F:ATP binding"/>
    <property type="evidence" value="ECO:0007669"/>
    <property type="project" value="InterPro"/>
</dbReference>
<dbReference type="InterPro" id="IPR003439">
    <property type="entry name" value="ABC_transporter-like_ATP-bd"/>
</dbReference>
<feature type="domain" description="ABC transporter" evidence="2">
    <location>
        <begin position="19"/>
        <end position="104"/>
    </location>
</feature>
<accession>A0A6J4IBJ3</accession>
<dbReference type="GO" id="GO:0016887">
    <property type="term" value="F:ATP hydrolysis activity"/>
    <property type="evidence" value="ECO:0007669"/>
    <property type="project" value="InterPro"/>
</dbReference>
<dbReference type="InterPro" id="IPR027417">
    <property type="entry name" value="P-loop_NTPase"/>
</dbReference>
<dbReference type="SUPFAM" id="SSF52540">
    <property type="entry name" value="P-loop containing nucleoside triphosphate hydrolases"/>
    <property type="match status" value="1"/>
</dbReference>
<sequence length="137" mass="13905">MTVLAIRNLTLRIAGRALLDGADLSVDPGRRVGLVGRNGAGKSTLLRAIIGGAAPDGGEIRMAARARLGHVAQEAPGGPLSLLETVLEADAERAALLAEVERGPQDPARLGEIHERLLAIGADSAPARAATVLAGLG</sequence>
<proteinExistence type="predicted"/>
<name>A0A6J4IBJ3_9PROT</name>
<dbReference type="AlphaFoldDB" id="A0A6J4IBJ3"/>
<evidence type="ECO:0000259" key="2">
    <source>
        <dbReference type="Pfam" id="PF00005"/>
    </source>
</evidence>
<dbReference type="Pfam" id="PF00005">
    <property type="entry name" value="ABC_tran"/>
    <property type="match status" value="1"/>
</dbReference>
<dbReference type="PANTHER" id="PTHR19211">
    <property type="entry name" value="ATP-BINDING TRANSPORT PROTEIN-RELATED"/>
    <property type="match status" value="1"/>
</dbReference>
<dbReference type="InterPro" id="IPR050611">
    <property type="entry name" value="ABCF"/>
</dbReference>
<organism evidence="3">
    <name type="scientific">uncultured Acetobacteraceae bacterium</name>
    <dbReference type="NCBI Taxonomy" id="169975"/>
    <lineage>
        <taxon>Bacteria</taxon>
        <taxon>Pseudomonadati</taxon>
        <taxon>Pseudomonadota</taxon>
        <taxon>Alphaproteobacteria</taxon>
        <taxon>Acetobacterales</taxon>
        <taxon>Acetobacteraceae</taxon>
        <taxon>environmental samples</taxon>
    </lineage>
</organism>
<reference evidence="3" key="1">
    <citation type="submission" date="2020-02" db="EMBL/GenBank/DDBJ databases">
        <authorList>
            <person name="Meier V. D."/>
        </authorList>
    </citation>
    <scope>NUCLEOTIDE SEQUENCE</scope>
    <source>
        <strain evidence="3">AVDCRST_MAG08</strain>
    </source>
</reference>
<evidence type="ECO:0000256" key="1">
    <source>
        <dbReference type="ARBA" id="ARBA00022737"/>
    </source>
</evidence>
<keyword evidence="1" id="KW-0677">Repeat</keyword>
<evidence type="ECO:0000313" key="3">
    <source>
        <dbReference type="EMBL" id="CAA9245507.1"/>
    </source>
</evidence>
<dbReference type="Gene3D" id="3.40.50.300">
    <property type="entry name" value="P-loop containing nucleotide triphosphate hydrolases"/>
    <property type="match status" value="1"/>
</dbReference>
<dbReference type="PANTHER" id="PTHR19211:SF14">
    <property type="entry name" value="ATP-BINDING CASSETTE SUB-FAMILY F MEMBER 1"/>
    <property type="match status" value="1"/>
</dbReference>
<dbReference type="EMBL" id="CADCTG010000153">
    <property type="protein sequence ID" value="CAA9245507.1"/>
    <property type="molecule type" value="Genomic_DNA"/>
</dbReference>
<gene>
    <name evidence="3" type="ORF">AVDCRST_MAG08-1834</name>
</gene>
<feature type="non-terminal residue" evidence="3">
    <location>
        <position position="137"/>
    </location>
</feature>